<keyword evidence="2" id="KW-1133">Transmembrane helix</keyword>
<feature type="transmembrane region" description="Helical" evidence="2">
    <location>
        <begin position="12"/>
        <end position="34"/>
    </location>
</feature>
<dbReference type="RefSeq" id="WP_191800770.1">
    <property type="nucleotide sequence ID" value="NZ_JACSQF010000002.1"/>
</dbReference>
<proteinExistence type="predicted"/>
<feature type="compositionally biased region" description="Basic and acidic residues" evidence="1">
    <location>
        <begin position="190"/>
        <end position="205"/>
    </location>
</feature>
<dbReference type="Proteomes" id="UP000655570">
    <property type="component" value="Unassembled WGS sequence"/>
</dbReference>
<feature type="transmembrane region" description="Helical" evidence="2">
    <location>
        <begin position="41"/>
        <end position="64"/>
    </location>
</feature>
<reference evidence="3 4" key="1">
    <citation type="submission" date="2020-08" db="EMBL/GenBank/DDBJ databases">
        <title>A Genomic Blueprint of the Chicken Gut Microbiome.</title>
        <authorList>
            <person name="Gilroy R."/>
            <person name="Ravi A."/>
            <person name="Getino M."/>
            <person name="Pursley I."/>
            <person name="Horton D.L."/>
            <person name="Alikhan N.-F."/>
            <person name="Baker D."/>
            <person name="Gharbi K."/>
            <person name="Hall N."/>
            <person name="Watson M."/>
            <person name="Adriaenssens E.M."/>
            <person name="Foster-Nyarko E."/>
            <person name="Jarju S."/>
            <person name="Secka A."/>
            <person name="Antonio M."/>
            <person name="Oren A."/>
            <person name="Chaudhuri R."/>
            <person name="La Ragione R.M."/>
            <person name="Hildebrand F."/>
            <person name="Pallen M.J."/>
        </authorList>
    </citation>
    <scope>NUCLEOTIDE SEQUENCE [LARGE SCALE GENOMIC DNA]</scope>
    <source>
        <strain evidence="3 4">Sa2CUA9</strain>
    </source>
</reference>
<evidence type="ECO:0000256" key="2">
    <source>
        <dbReference type="SAM" id="Phobius"/>
    </source>
</evidence>
<feature type="transmembrane region" description="Helical" evidence="2">
    <location>
        <begin position="128"/>
        <end position="152"/>
    </location>
</feature>
<name>A0ABR8TV15_9CELL</name>
<accession>A0ABR8TV15</accession>
<evidence type="ECO:0000313" key="4">
    <source>
        <dbReference type="Proteomes" id="UP000655570"/>
    </source>
</evidence>
<dbReference type="EMBL" id="JACSQF010000002">
    <property type="protein sequence ID" value="MBD7979613.1"/>
    <property type="molecule type" value="Genomic_DNA"/>
</dbReference>
<keyword evidence="4" id="KW-1185">Reference proteome</keyword>
<evidence type="ECO:0000256" key="1">
    <source>
        <dbReference type="SAM" id="MobiDB-lite"/>
    </source>
</evidence>
<gene>
    <name evidence="3" type="ORF">H9641_02615</name>
</gene>
<comment type="caution">
    <text evidence="3">The sequence shown here is derived from an EMBL/GenBank/DDBJ whole genome shotgun (WGS) entry which is preliminary data.</text>
</comment>
<protein>
    <recommendedName>
        <fullName evidence="5">Integral membrane protein</fullName>
    </recommendedName>
</protein>
<feature type="transmembrane region" description="Helical" evidence="2">
    <location>
        <begin position="164"/>
        <end position="185"/>
    </location>
</feature>
<organism evidence="3 4">
    <name type="scientific">Oerskovia merdavium</name>
    <dbReference type="NCBI Taxonomy" id="2762227"/>
    <lineage>
        <taxon>Bacteria</taxon>
        <taxon>Bacillati</taxon>
        <taxon>Actinomycetota</taxon>
        <taxon>Actinomycetes</taxon>
        <taxon>Micrococcales</taxon>
        <taxon>Cellulomonadaceae</taxon>
        <taxon>Oerskovia</taxon>
    </lineage>
</organism>
<sequence length="219" mass="22983">MRTLLENPLVLLVLACEVGFWVVLAAGLIARYLLHRRRLSTILLVSVPLIDLVLVSVSIASVAGGSPPEAVHGLAAVYLGFTVAFGHSIVRWADAHAAYRFGDGPKPVEPPKDGLAGLLHETKELGRAAVAAVIALAVIATLSTVAGTGLVPPAQWPGDPLWGWALRVAIVLGAWVVFGPVWVLLGSGGRSRETQGARHEHDDRTVPTGPRCGRAGRSG</sequence>
<feature type="transmembrane region" description="Helical" evidence="2">
    <location>
        <begin position="70"/>
        <end position="90"/>
    </location>
</feature>
<keyword evidence="2" id="KW-0812">Transmembrane</keyword>
<evidence type="ECO:0000313" key="3">
    <source>
        <dbReference type="EMBL" id="MBD7979613.1"/>
    </source>
</evidence>
<evidence type="ECO:0008006" key="5">
    <source>
        <dbReference type="Google" id="ProtNLM"/>
    </source>
</evidence>
<keyword evidence="2" id="KW-0472">Membrane</keyword>
<feature type="region of interest" description="Disordered" evidence="1">
    <location>
        <begin position="190"/>
        <end position="219"/>
    </location>
</feature>